<evidence type="ECO:0000313" key="3">
    <source>
        <dbReference type="Proteomes" id="UP001500466"/>
    </source>
</evidence>
<gene>
    <name evidence="2" type="ORF">GCM10023205_17840</name>
</gene>
<evidence type="ECO:0000259" key="1">
    <source>
        <dbReference type="SMART" id="SM00986"/>
    </source>
</evidence>
<accession>A0ABP9GXW9</accession>
<name>A0ABP9GXW9_9ACTN</name>
<dbReference type="Gene3D" id="3.40.470.10">
    <property type="entry name" value="Uracil-DNA glycosylase-like domain"/>
    <property type="match status" value="1"/>
</dbReference>
<dbReference type="RefSeq" id="WP_345674790.1">
    <property type="nucleotide sequence ID" value="NZ_BAABHS010000005.1"/>
</dbReference>
<evidence type="ECO:0000313" key="2">
    <source>
        <dbReference type="EMBL" id="GAA4956195.1"/>
    </source>
</evidence>
<dbReference type="Proteomes" id="UP001500466">
    <property type="component" value="Unassembled WGS sequence"/>
</dbReference>
<dbReference type="SMART" id="SM00987">
    <property type="entry name" value="UreE_C"/>
    <property type="match status" value="1"/>
</dbReference>
<reference evidence="3" key="1">
    <citation type="journal article" date="2019" name="Int. J. Syst. Evol. Microbiol.">
        <title>The Global Catalogue of Microorganisms (GCM) 10K type strain sequencing project: providing services to taxonomists for standard genome sequencing and annotation.</title>
        <authorList>
            <consortium name="The Broad Institute Genomics Platform"/>
            <consortium name="The Broad Institute Genome Sequencing Center for Infectious Disease"/>
            <person name="Wu L."/>
            <person name="Ma J."/>
        </authorList>
    </citation>
    <scope>NUCLEOTIDE SEQUENCE [LARGE SCALE GENOMIC DNA]</scope>
    <source>
        <strain evidence="3">JCM 17986</strain>
    </source>
</reference>
<protein>
    <submittedName>
        <fullName evidence="2">Uracil-DNA glycosylase</fullName>
    </submittedName>
</protein>
<sequence length="272" mass="29362">MHDFDPGYGREPYASLVRRHPGDETYPSGDFRTEWGPVFHRGRLDGTAKVLVIGQDPAAHEAIARRILVGTAGRRIQGFLAKLGVTAGYTMVNTYLYSVYGQHGGNAHAHDQAIADYRNAWLDAVMADNDIHVVVALGSLADTAYQAWKSTSPHGTSYTGAYRHIIHPTYPDSAAASGTDRAQAMAKMLADWNAALDALAGAVPNPDTPTPLVRYGSDLTPADLAVIPEADLPPGLPAWMRSDEPWASRQGATPAEKRATILVRIPEDERPA</sequence>
<dbReference type="SMART" id="SM00986">
    <property type="entry name" value="UDG"/>
    <property type="match status" value="1"/>
</dbReference>
<dbReference type="InterPro" id="IPR005122">
    <property type="entry name" value="Uracil-DNA_glycosylase-like"/>
</dbReference>
<proteinExistence type="predicted"/>
<feature type="domain" description="Uracil-DNA glycosylase-like" evidence="1">
    <location>
        <begin position="41"/>
        <end position="196"/>
    </location>
</feature>
<dbReference type="EMBL" id="BAABHS010000005">
    <property type="protein sequence ID" value="GAA4956195.1"/>
    <property type="molecule type" value="Genomic_DNA"/>
</dbReference>
<keyword evidence="3" id="KW-1185">Reference proteome</keyword>
<organism evidence="2 3">
    <name type="scientific">Yinghuangia aomiensis</name>
    <dbReference type="NCBI Taxonomy" id="676205"/>
    <lineage>
        <taxon>Bacteria</taxon>
        <taxon>Bacillati</taxon>
        <taxon>Actinomycetota</taxon>
        <taxon>Actinomycetes</taxon>
        <taxon>Kitasatosporales</taxon>
        <taxon>Streptomycetaceae</taxon>
        <taxon>Yinghuangia</taxon>
    </lineage>
</organism>
<dbReference type="SUPFAM" id="SSF52141">
    <property type="entry name" value="Uracil-DNA glycosylase-like"/>
    <property type="match status" value="1"/>
</dbReference>
<dbReference type="InterPro" id="IPR036895">
    <property type="entry name" value="Uracil-DNA_glycosylase-like_sf"/>
</dbReference>
<comment type="caution">
    <text evidence="2">The sequence shown here is derived from an EMBL/GenBank/DDBJ whole genome shotgun (WGS) entry which is preliminary data.</text>
</comment>
<dbReference type="Pfam" id="PF03167">
    <property type="entry name" value="UDG"/>
    <property type="match status" value="1"/>
</dbReference>
<dbReference type="CDD" id="cd10034">
    <property type="entry name" value="UDG_BdiUng_like"/>
    <property type="match status" value="1"/>
</dbReference>